<gene>
    <name evidence="3" type="ORF">GRF29_106g959833</name>
</gene>
<dbReference type="InterPro" id="IPR000757">
    <property type="entry name" value="Beta-glucanase-like"/>
</dbReference>
<dbReference type="InterPro" id="IPR013320">
    <property type="entry name" value="ConA-like_dom_sf"/>
</dbReference>
<dbReference type="AlphaFoldDB" id="A0AAN6LWC2"/>
<comment type="caution">
    <text evidence="3">The sequence shown here is derived from an EMBL/GenBank/DDBJ whole genome shotgun (WGS) entry which is preliminary data.</text>
</comment>
<proteinExistence type="predicted"/>
<dbReference type="GO" id="GO:0004553">
    <property type="term" value="F:hydrolase activity, hydrolyzing O-glycosyl compounds"/>
    <property type="evidence" value="ECO:0007669"/>
    <property type="project" value="InterPro"/>
</dbReference>
<dbReference type="GO" id="GO:0005975">
    <property type="term" value="P:carbohydrate metabolic process"/>
    <property type="evidence" value="ECO:0007669"/>
    <property type="project" value="InterPro"/>
</dbReference>
<accession>A0AAN6LWC2</accession>
<name>A0AAN6LWC2_9PLEO</name>
<organism evidence="3 4">
    <name type="scientific">Pseudopithomyces chartarum</name>
    <dbReference type="NCBI Taxonomy" id="1892770"/>
    <lineage>
        <taxon>Eukaryota</taxon>
        <taxon>Fungi</taxon>
        <taxon>Dikarya</taxon>
        <taxon>Ascomycota</taxon>
        <taxon>Pezizomycotina</taxon>
        <taxon>Dothideomycetes</taxon>
        <taxon>Pleosporomycetidae</taxon>
        <taxon>Pleosporales</taxon>
        <taxon>Massarineae</taxon>
        <taxon>Didymosphaeriaceae</taxon>
        <taxon>Pseudopithomyces</taxon>
    </lineage>
</organism>
<keyword evidence="1" id="KW-0732">Signal</keyword>
<dbReference type="CDD" id="cd00413">
    <property type="entry name" value="Glyco_hydrolase_16"/>
    <property type="match status" value="1"/>
</dbReference>
<evidence type="ECO:0000259" key="2">
    <source>
        <dbReference type="PROSITE" id="PS51762"/>
    </source>
</evidence>
<dbReference type="SUPFAM" id="SSF49899">
    <property type="entry name" value="Concanavalin A-like lectins/glucanases"/>
    <property type="match status" value="1"/>
</dbReference>
<dbReference type="PROSITE" id="PS51762">
    <property type="entry name" value="GH16_2"/>
    <property type="match status" value="1"/>
</dbReference>
<sequence>MTSSLRPLVAALWPIALLLSPALSAEYVSADSSTPLQNNGNCSCYVVKSGDNSETPSYFQYYRFFDFRNLADRAGQYDKVPAVVDDWDDAPNLDAGEANIFNSDAWNKDWNIQTWSKNASDDFPVRMVNSPANVYLQQNNDSNNPFTYLSLRTTRGGDFQSAAEIENLQKNVKHVSMRMSARVVGDKGAVAGFFTFYDDDNESDIEILTSDPADVIRYTNQPSVDKDGNEVAASSQRKAKLPTWDEWQTHRIDWLDKNSYWFLNQKQVAASSYSVPRKPSFLVLNMWSDGGSWSGNMTDGGSAEFQIQWIEMTFNTSGKVEGSTSPNPNDKRSVELLGKRKEENCKVVCKIDDVKELGTPEIVSSSMAAQVTFSWTVVAAIGLTSLWVAL</sequence>
<protein>
    <recommendedName>
        <fullName evidence="2">GH16 domain-containing protein</fullName>
    </recommendedName>
</protein>
<dbReference type="Gene3D" id="2.60.120.200">
    <property type="match status" value="1"/>
</dbReference>
<dbReference type="PANTHER" id="PTHR38121:SF4">
    <property type="entry name" value="GH16 DOMAIN-CONTAINING PROTEIN-RELATED"/>
    <property type="match status" value="1"/>
</dbReference>
<dbReference type="PANTHER" id="PTHR38121">
    <property type="entry name" value="GH16 DOMAIN-CONTAINING PROTEIN"/>
    <property type="match status" value="1"/>
</dbReference>
<dbReference type="Proteomes" id="UP001280581">
    <property type="component" value="Unassembled WGS sequence"/>
</dbReference>
<feature type="signal peptide" evidence="1">
    <location>
        <begin position="1"/>
        <end position="25"/>
    </location>
</feature>
<feature type="chain" id="PRO_5042940964" description="GH16 domain-containing protein" evidence="1">
    <location>
        <begin position="26"/>
        <end position="390"/>
    </location>
</feature>
<reference evidence="3 4" key="1">
    <citation type="submission" date="2021-02" db="EMBL/GenBank/DDBJ databases">
        <title>Genome assembly of Pseudopithomyces chartarum.</title>
        <authorList>
            <person name="Jauregui R."/>
            <person name="Singh J."/>
            <person name="Voisey C."/>
        </authorList>
    </citation>
    <scope>NUCLEOTIDE SEQUENCE [LARGE SCALE GENOMIC DNA]</scope>
    <source>
        <strain evidence="3 4">AGR01</strain>
    </source>
</reference>
<evidence type="ECO:0000313" key="4">
    <source>
        <dbReference type="Proteomes" id="UP001280581"/>
    </source>
</evidence>
<dbReference type="Pfam" id="PF00722">
    <property type="entry name" value="Glyco_hydro_16"/>
    <property type="match status" value="1"/>
</dbReference>
<feature type="domain" description="GH16" evidence="2">
    <location>
        <begin position="85"/>
        <end position="318"/>
    </location>
</feature>
<dbReference type="EMBL" id="WVTA01000010">
    <property type="protein sequence ID" value="KAK3203910.1"/>
    <property type="molecule type" value="Genomic_DNA"/>
</dbReference>
<evidence type="ECO:0000256" key="1">
    <source>
        <dbReference type="SAM" id="SignalP"/>
    </source>
</evidence>
<keyword evidence="4" id="KW-1185">Reference proteome</keyword>
<evidence type="ECO:0000313" key="3">
    <source>
        <dbReference type="EMBL" id="KAK3203910.1"/>
    </source>
</evidence>